<evidence type="ECO:0000313" key="2">
    <source>
        <dbReference type="EMBL" id="KAK6350245.1"/>
    </source>
</evidence>
<sequence>MVWILFVRENVRSGGRHKQPHDLPPNSRLSNFTILSPPSIHTIAHSPAMSLIFRRGLSTIIPPKVANPNAIGQAQNAVRMARLVDLYNKLPKGPAPKAEAKGLIGRYKAKYFDGENQSGAPLLHLFVGLVLFGYAQNYYYHLRHHKNNAH</sequence>
<comment type="caution">
    <text evidence="2">The sequence shown here is derived from an EMBL/GenBank/DDBJ whole genome shotgun (WGS) entry which is preliminary data.</text>
</comment>
<dbReference type="PANTHER" id="PTHR28161">
    <property type="entry name" value="ATP SYNTHASE SUBUNIT F, MITOCHONDRIAL"/>
    <property type="match status" value="1"/>
</dbReference>
<evidence type="ECO:0000256" key="1">
    <source>
        <dbReference type="SAM" id="Phobius"/>
    </source>
</evidence>
<dbReference type="InterPro" id="IPR019727">
    <property type="entry name" value="ATP_synth_F0_fsu_mt_fun"/>
</dbReference>
<organism evidence="2 3">
    <name type="scientific">Orbilia brochopaga</name>
    <dbReference type="NCBI Taxonomy" id="3140254"/>
    <lineage>
        <taxon>Eukaryota</taxon>
        <taxon>Fungi</taxon>
        <taxon>Dikarya</taxon>
        <taxon>Ascomycota</taxon>
        <taxon>Pezizomycotina</taxon>
        <taxon>Orbiliomycetes</taxon>
        <taxon>Orbiliales</taxon>
        <taxon>Orbiliaceae</taxon>
        <taxon>Orbilia</taxon>
    </lineage>
</organism>
<dbReference type="GO" id="GO:0046933">
    <property type="term" value="F:proton-transporting ATP synthase activity, rotational mechanism"/>
    <property type="evidence" value="ECO:0007669"/>
    <property type="project" value="TreeGrafter"/>
</dbReference>
<reference evidence="2 3" key="1">
    <citation type="submission" date="2019-10" db="EMBL/GenBank/DDBJ databases">
        <authorList>
            <person name="Palmer J.M."/>
        </authorList>
    </citation>
    <scope>NUCLEOTIDE SEQUENCE [LARGE SCALE GENOMIC DNA]</scope>
    <source>
        <strain evidence="2 3">TWF696</strain>
    </source>
</reference>
<dbReference type="AlphaFoldDB" id="A0AAV9V2V1"/>
<dbReference type="Pfam" id="PF10791">
    <property type="entry name" value="F1F0-ATPsyn_F"/>
    <property type="match status" value="1"/>
</dbReference>
<feature type="transmembrane region" description="Helical" evidence="1">
    <location>
        <begin position="122"/>
        <end position="140"/>
    </location>
</feature>
<keyword evidence="1" id="KW-0812">Transmembrane</keyword>
<dbReference type="EMBL" id="JAVHNQ010000004">
    <property type="protein sequence ID" value="KAK6350245.1"/>
    <property type="molecule type" value="Genomic_DNA"/>
</dbReference>
<dbReference type="PANTHER" id="PTHR28161:SF1">
    <property type="entry name" value="ATP SYNTHASE SUBUNIT F, MITOCHONDRIAL"/>
    <property type="match status" value="1"/>
</dbReference>
<name>A0AAV9V2V1_9PEZI</name>
<protein>
    <submittedName>
        <fullName evidence="2">ATP synthase f chain, mitochondrial</fullName>
    </submittedName>
</protein>
<dbReference type="Proteomes" id="UP001375240">
    <property type="component" value="Unassembled WGS sequence"/>
</dbReference>
<proteinExistence type="predicted"/>
<evidence type="ECO:0000313" key="3">
    <source>
        <dbReference type="Proteomes" id="UP001375240"/>
    </source>
</evidence>
<accession>A0AAV9V2V1</accession>
<keyword evidence="3" id="KW-1185">Reference proteome</keyword>
<keyword evidence="1" id="KW-0472">Membrane</keyword>
<gene>
    <name evidence="2" type="primary">ATP17</name>
    <name evidence="2" type="ORF">TWF696_006480</name>
</gene>
<keyword evidence="1" id="KW-1133">Transmembrane helix</keyword>